<evidence type="ECO:0000313" key="2">
    <source>
        <dbReference type="Proteomes" id="UP000193689"/>
    </source>
</evidence>
<dbReference type="RefSeq" id="XP_040719235.1">
    <property type="nucleotide sequence ID" value="XM_040863503.1"/>
</dbReference>
<reference evidence="1 2" key="1">
    <citation type="submission" date="2016-07" db="EMBL/GenBank/DDBJ databases">
        <title>Pervasive Adenine N6-methylation of Active Genes in Fungi.</title>
        <authorList>
            <consortium name="DOE Joint Genome Institute"/>
            <person name="Mondo S.J."/>
            <person name="Dannebaum R.O."/>
            <person name="Kuo R.C."/>
            <person name="Labutti K."/>
            <person name="Haridas S."/>
            <person name="Kuo A."/>
            <person name="Salamov A."/>
            <person name="Ahrendt S.R."/>
            <person name="Lipzen A."/>
            <person name="Sullivan W."/>
            <person name="Andreopoulos W.B."/>
            <person name="Clum A."/>
            <person name="Lindquist E."/>
            <person name="Daum C."/>
            <person name="Ramamoorthy G.K."/>
            <person name="Gryganskyi A."/>
            <person name="Culley D."/>
            <person name="Magnuson J.K."/>
            <person name="James T.Y."/>
            <person name="O'Malley M.A."/>
            <person name="Stajich J.E."/>
            <person name="Spatafora J.W."/>
            <person name="Visel A."/>
            <person name="Grigoriev I.V."/>
        </authorList>
    </citation>
    <scope>NUCLEOTIDE SEQUENCE [LARGE SCALE GENOMIC DNA]</scope>
    <source>
        <strain evidence="1 2">CBS 129021</strain>
    </source>
</reference>
<dbReference type="AlphaFoldDB" id="A0A1Y2EBK5"/>
<dbReference type="Proteomes" id="UP000193689">
    <property type="component" value="Unassembled WGS sequence"/>
</dbReference>
<protein>
    <recommendedName>
        <fullName evidence="3">F-box domain-containing protein</fullName>
    </recommendedName>
</protein>
<name>A0A1Y2EBK5_9PEZI</name>
<comment type="caution">
    <text evidence="1">The sequence shown here is derived from an EMBL/GenBank/DDBJ whole genome shotgun (WGS) entry which is preliminary data.</text>
</comment>
<keyword evidence="2" id="KW-1185">Reference proteome</keyword>
<organism evidence="1 2">
    <name type="scientific">Pseudomassariella vexata</name>
    <dbReference type="NCBI Taxonomy" id="1141098"/>
    <lineage>
        <taxon>Eukaryota</taxon>
        <taxon>Fungi</taxon>
        <taxon>Dikarya</taxon>
        <taxon>Ascomycota</taxon>
        <taxon>Pezizomycotina</taxon>
        <taxon>Sordariomycetes</taxon>
        <taxon>Xylariomycetidae</taxon>
        <taxon>Amphisphaeriales</taxon>
        <taxon>Pseudomassariaceae</taxon>
        <taxon>Pseudomassariella</taxon>
    </lineage>
</organism>
<dbReference type="GeneID" id="63779715"/>
<proteinExistence type="predicted"/>
<evidence type="ECO:0000313" key="1">
    <source>
        <dbReference type="EMBL" id="ORY68948.1"/>
    </source>
</evidence>
<sequence>MRRFVSAEEERARARLFTQSMRGRHYGRPRRDHGEAMERAQMYVAAMRPIQPVTSSPDHKSSQDPVAGLGRLAILPNEIVMTVLEQSTPRTLTRLLRINKAASTMVRLLPEFAYVRETARGIMERAQGHYLIIMKKLFGILTYRGMRQLLMSKVCEKCDKAGSSFRMVKVKVLCDECNNPTKKII</sequence>
<dbReference type="EMBL" id="MCFJ01000003">
    <property type="protein sequence ID" value="ORY68948.1"/>
    <property type="molecule type" value="Genomic_DNA"/>
</dbReference>
<accession>A0A1Y2EBK5</accession>
<dbReference type="InParanoid" id="A0A1Y2EBK5"/>
<dbReference type="OrthoDB" id="4753990at2759"/>
<gene>
    <name evidence="1" type="ORF">BCR38DRAFT_482423</name>
</gene>
<evidence type="ECO:0008006" key="3">
    <source>
        <dbReference type="Google" id="ProtNLM"/>
    </source>
</evidence>